<evidence type="ECO:0000313" key="1">
    <source>
        <dbReference type="EMBL" id="CAD7629308.1"/>
    </source>
</evidence>
<dbReference type="EMBL" id="OC861265">
    <property type="protein sequence ID" value="CAD7629308.1"/>
    <property type="molecule type" value="Genomic_DNA"/>
</dbReference>
<dbReference type="Proteomes" id="UP000759131">
    <property type="component" value="Unassembled WGS sequence"/>
</dbReference>
<protein>
    <submittedName>
        <fullName evidence="1">Uncharacterized protein</fullName>
    </submittedName>
</protein>
<dbReference type="EMBL" id="CAJPIZ010006690">
    <property type="protein sequence ID" value="CAG2109738.1"/>
    <property type="molecule type" value="Genomic_DNA"/>
</dbReference>
<gene>
    <name evidence="1" type="ORF">OSB1V03_LOCUS9725</name>
</gene>
<reference evidence="1" key="1">
    <citation type="submission" date="2020-11" db="EMBL/GenBank/DDBJ databases">
        <authorList>
            <person name="Tran Van P."/>
        </authorList>
    </citation>
    <scope>NUCLEOTIDE SEQUENCE</scope>
</reference>
<organism evidence="1">
    <name type="scientific">Medioppia subpectinata</name>
    <dbReference type="NCBI Taxonomy" id="1979941"/>
    <lineage>
        <taxon>Eukaryota</taxon>
        <taxon>Metazoa</taxon>
        <taxon>Ecdysozoa</taxon>
        <taxon>Arthropoda</taxon>
        <taxon>Chelicerata</taxon>
        <taxon>Arachnida</taxon>
        <taxon>Acari</taxon>
        <taxon>Acariformes</taxon>
        <taxon>Sarcoptiformes</taxon>
        <taxon>Oribatida</taxon>
        <taxon>Brachypylina</taxon>
        <taxon>Oppioidea</taxon>
        <taxon>Oppiidae</taxon>
        <taxon>Medioppia</taxon>
    </lineage>
</organism>
<name>A0A7R9KVY7_9ACAR</name>
<accession>A0A7R9KVY7</accession>
<dbReference type="AlphaFoldDB" id="A0A7R9KVY7"/>
<keyword evidence="2" id="KW-1185">Reference proteome</keyword>
<feature type="non-terminal residue" evidence="1">
    <location>
        <position position="1"/>
    </location>
</feature>
<sequence>DFDVKESVNTYKTIIDLNAKNITAAEEQELIQLAKEANELHCLTFLVSNNGFVKQLSDRVIDTLVDYMATMFTKDYVQKILMTGEMSDQNMRFGWIFAKRTKAIYRARIELVRLCLTLARDDKTRQLLKAMDSVFASKGALFYQNFEQQLGAVGGDVKGRAMDKTDIGYHLMIYREMKRGSLVRMILLNMVPDWRALHVWEYLKSQPQYRPSPLSDKLLQLDLDVKESVNTYKTIIDLNAKNITAAEEQELIQLAKEANELHCKFTCGAD</sequence>
<evidence type="ECO:0000313" key="2">
    <source>
        <dbReference type="Proteomes" id="UP000759131"/>
    </source>
</evidence>
<proteinExistence type="predicted"/>